<reference evidence="3 4" key="1">
    <citation type="submission" date="2020-07" db="EMBL/GenBank/DDBJ databases">
        <title>Genome of Haloechinothrix sp.</title>
        <authorList>
            <person name="Tang S.-K."/>
            <person name="Yang L."/>
            <person name="Zhu W.-Y."/>
        </authorList>
    </citation>
    <scope>NUCLEOTIDE SEQUENCE [LARGE SCALE GENOMIC DNA]</scope>
    <source>
        <strain evidence="3 4">YIM 98757</strain>
    </source>
</reference>
<keyword evidence="2" id="KW-0732">Signal</keyword>
<evidence type="ECO:0000256" key="2">
    <source>
        <dbReference type="SAM" id="SignalP"/>
    </source>
</evidence>
<name>A0A837ZXZ1_9PSEU</name>
<dbReference type="AlphaFoldDB" id="A0A837ZXZ1"/>
<feature type="region of interest" description="Disordered" evidence="1">
    <location>
        <begin position="52"/>
        <end position="74"/>
    </location>
</feature>
<dbReference type="RefSeq" id="WP_180892281.1">
    <property type="nucleotide sequence ID" value="NZ_JACCKD010000002.1"/>
</dbReference>
<feature type="compositionally biased region" description="Basic and acidic residues" evidence="1">
    <location>
        <begin position="52"/>
        <end position="66"/>
    </location>
</feature>
<evidence type="ECO:0000313" key="4">
    <source>
        <dbReference type="Proteomes" id="UP000582974"/>
    </source>
</evidence>
<organism evidence="3 4">
    <name type="scientific">Haloechinothrix aidingensis</name>
    <dbReference type="NCBI Taxonomy" id="2752311"/>
    <lineage>
        <taxon>Bacteria</taxon>
        <taxon>Bacillati</taxon>
        <taxon>Actinomycetota</taxon>
        <taxon>Actinomycetes</taxon>
        <taxon>Pseudonocardiales</taxon>
        <taxon>Pseudonocardiaceae</taxon>
        <taxon>Haloechinothrix</taxon>
    </lineage>
</organism>
<feature type="compositionally biased region" description="Low complexity" evidence="1">
    <location>
        <begin position="238"/>
        <end position="252"/>
    </location>
</feature>
<proteinExistence type="predicted"/>
<evidence type="ECO:0008006" key="5">
    <source>
        <dbReference type="Google" id="ProtNLM"/>
    </source>
</evidence>
<comment type="caution">
    <text evidence="3">The sequence shown here is derived from an EMBL/GenBank/DDBJ whole genome shotgun (WGS) entry which is preliminary data.</text>
</comment>
<evidence type="ECO:0000313" key="3">
    <source>
        <dbReference type="EMBL" id="MBA0125506.1"/>
    </source>
</evidence>
<feature type="chain" id="PRO_5038820412" description="SipW-cognate class signal peptide" evidence="2">
    <location>
        <begin position="25"/>
        <end position="258"/>
    </location>
</feature>
<feature type="compositionally biased region" description="Basic and acidic residues" evidence="1">
    <location>
        <begin position="204"/>
        <end position="216"/>
    </location>
</feature>
<keyword evidence="4" id="KW-1185">Reference proteome</keyword>
<sequence>MTGRANARAGATVLGAAIATGALAVGALSAGADETGSAAFGVELGGTLEFGPEPHVRSADGSRVDDSVTDVELPGDMGRVGAIEVGADGEGASVSLTDIELSTEDGPLLVSALEVECAGDSGGVSLLDVPELPEDLGTRDGGTKASFTDPEPNTEFEIPGILTLTLNKQNTGPDGALTVQGLVLDVEAADQVLTFGSVTCADGGHSDDGEDDRTGGDDGTGDGDGTGEDGKDTGAGGAPAAPTATEPAPVTADLPVTG</sequence>
<feature type="region of interest" description="Disordered" evidence="1">
    <location>
        <begin position="198"/>
        <end position="258"/>
    </location>
</feature>
<dbReference type="Proteomes" id="UP000582974">
    <property type="component" value="Unassembled WGS sequence"/>
</dbReference>
<protein>
    <recommendedName>
        <fullName evidence="5">SipW-cognate class signal peptide</fullName>
    </recommendedName>
</protein>
<gene>
    <name evidence="3" type="ORF">H0B56_08130</name>
</gene>
<dbReference type="EMBL" id="JACCKD010000002">
    <property type="protein sequence ID" value="MBA0125506.1"/>
    <property type="molecule type" value="Genomic_DNA"/>
</dbReference>
<evidence type="ECO:0000256" key="1">
    <source>
        <dbReference type="SAM" id="MobiDB-lite"/>
    </source>
</evidence>
<feature type="region of interest" description="Disordered" evidence="1">
    <location>
        <begin position="134"/>
        <end position="154"/>
    </location>
</feature>
<feature type="signal peptide" evidence="2">
    <location>
        <begin position="1"/>
        <end position="24"/>
    </location>
</feature>
<accession>A0A837ZXZ1</accession>